<accession>A0A7S0R925</accession>
<proteinExistence type="predicted"/>
<evidence type="ECO:0000256" key="1">
    <source>
        <dbReference type="SAM" id="SignalP"/>
    </source>
</evidence>
<dbReference type="AlphaFoldDB" id="A0A7S0R925"/>
<name>A0A7S0R925_9CHLO</name>
<feature type="chain" id="PRO_5030522919" evidence="1">
    <location>
        <begin position="26"/>
        <end position="244"/>
    </location>
</feature>
<keyword evidence="1" id="KW-0732">Signal</keyword>
<organism evidence="2">
    <name type="scientific">Pyramimonas obovata</name>
    <dbReference type="NCBI Taxonomy" id="1411642"/>
    <lineage>
        <taxon>Eukaryota</taxon>
        <taxon>Viridiplantae</taxon>
        <taxon>Chlorophyta</taxon>
        <taxon>Pyramimonadophyceae</taxon>
        <taxon>Pyramimonadales</taxon>
        <taxon>Pyramimonadaceae</taxon>
        <taxon>Pyramimonas</taxon>
        <taxon>Pyramimonas incertae sedis</taxon>
    </lineage>
</organism>
<reference evidence="2" key="1">
    <citation type="submission" date="2021-01" db="EMBL/GenBank/DDBJ databases">
        <authorList>
            <person name="Corre E."/>
            <person name="Pelletier E."/>
            <person name="Niang G."/>
            <person name="Scheremetjew M."/>
            <person name="Finn R."/>
            <person name="Kale V."/>
            <person name="Holt S."/>
            <person name="Cochrane G."/>
            <person name="Meng A."/>
            <person name="Brown T."/>
            <person name="Cohen L."/>
        </authorList>
    </citation>
    <scope>NUCLEOTIDE SEQUENCE</scope>
    <source>
        <strain evidence="2">CCMP722</strain>
    </source>
</reference>
<evidence type="ECO:0000313" key="2">
    <source>
        <dbReference type="EMBL" id="CAD8670285.1"/>
    </source>
</evidence>
<sequence>MGRSPWSAPCSFLVALFVQILHVGAITNLAIGDVWVPATVSRAEYHEFLIETVEVELPAYVRISVERQGCQADLYVSDNGVSPTREVHGWHSTNTIGNTETIILALERPEQELRASMHSTNFFDCQFNIMAESRPKATIELPYNNGFTSDTRPDFESGWLNLYYLSLPEEQLYYKVQFKLTAGAKVEARSRETMELRLAAAERTALNVLQNQPRFQVPAEQQVFGQGDTDPDHLLLKVRRGVDN</sequence>
<feature type="signal peptide" evidence="1">
    <location>
        <begin position="1"/>
        <end position="25"/>
    </location>
</feature>
<dbReference type="EMBL" id="HBFA01020266">
    <property type="protein sequence ID" value="CAD8670285.1"/>
    <property type="molecule type" value="Transcribed_RNA"/>
</dbReference>
<gene>
    <name evidence="2" type="ORF">POBO1169_LOCUS10382</name>
</gene>
<protein>
    <submittedName>
        <fullName evidence="2">Uncharacterized protein</fullName>
    </submittedName>
</protein>